<evidence type="ECO:0000313" key="4">
    <source>
        <dbReference type="Proteomes" id="UP001596915"/>
    </source>
</evidence>
<protein>
    <submittedName>
        <fullName evidence="2">Uncharacterized protein</fullName>
    </submittedName>
</protein>
<reference evidence="4" key="2">
    <citation type="journal article" date="2019" name="Int. J. Syst. Evol. Microbiol.">
        <title>The Global Catalogue of Microorganisms (GCM) 10K type strain sequencing project: providing services to taxonomists for standard genome sequencing and annotation.</title>
        <authorList>
            <consortium name="The Broad Institute Genomics Platform"/>
            <consortium name="The Broad Institute Genome Sequencing Center for Infectious Disease"/>
            <person name="Wu L."/>
            <person name="Ma J."/>
        </authorList>
    </citation>
    <scope>NUCLEOTIDE SEQUENCE [LARGE SCALE GENOMIC DNA]</scope>
    <source>
        <strain evidence="4">JCM 12607</strain>
    </source>
</reference>
<dbReference type="EMBL" id="JBHTGL010000004">
    <property type="protein sequence ID" value="MFD0621800.1"/>
    <property type="molecule type" value="Genomic_DNA"/>
</dbReference>
<sequence>MPRRLAWLRQGQSRSYDHYWHGETHMIDFTRSSIRCGLAATALPLMLLGQAGAAHADQLPFPKQGYSFVGGPAAPGEVVNLTVKERPGNPHPTAVEVSSPALTDDTALGDTKSAWVGAGRIKKTVKPGTYPVTFTLRHKSADCVTEKDRDYVCDYPAIVLRSKVTVSGQDETAASSEGPGFGGGLAIGIASGAVATLAVGGVLLRLRRRQVPS</sequence>
<gene>
    <name evidence="2" type="ORF">ACFQ2K_02265</name>
    <name evidence="3" type="ORF">ACFQ2K_50960</name>
</gene>
<keyword evidence="1" id="KW-0472">Membrane</keyword>
<keyword evidence="1" id="KW-1133">Transmembrane helix</keyword>
<comment type="caution">
    <text evidence="2">The sequence shown here is derived from an EMBL/GenBank/DDBJ whole genome shotgun (WGS) entry which is preliminary data.</text>
</comment>
<evidence type="ECO:0000256" key="1">
    <source>
        <dbReference type="SAM" id="Phobius"/>
    </source>
</evidence>
<evidence type="ECO:0000313" key="3">
    <source>
        <dbReference type="EMBL" id="MFD0629699.1"/>
    </source>
</evidence>
<dbReference type="Proteomes" id="UP001596915">
    <property type="component" value="Unassembled WGS sequence"/>
</dbReference>
<feature type="transmembrane region" description="Helical" evidence="1">
    <location>
        <begin position="185"/>
        <end position="206"/>
    </location>
</feature>
<keyword evidence="1" id="KW-0812">Transmembrane</keyword>
<evidence type="ECO:0000313" key="2">
    <source>
        <dbReference type="EMBL" id="MFD0621800.1"/>
    </source>
</evidence>
<name>A0ABW2WJU7_9ACTN</name>
<reference evidence="2" key="3">
    <citation type="submission" date="2024-09" db="EMBL/GenBank/DDBJ databases">
        <authorList>
            <person name="Sun Q."/>
            <person name="Mori K."/>
        </authorList>
    </citation>
    <scope>NUCLEOTIDE SEQUENCE</scope>
    <source>
        <strain evidence="2">JCM 12607</strain>
    </source>
</reference>
<dbReference type="EMBL" id="JBHTGL010000008">
    <property type="protein sequence ID" value="MFD0629699.1"/>
    <property type="molecule type" value="Genomic_DNA"/>
</dbReference>
<proteinExistence type="predicted"/>
<accession>A0ABW2WJU7</accession>
<organism evidence="2 4">
    <name type="scientific">Streptomyces sanglieri</name>
    <dbReference type="NCBI Taxonomy" id="193460"/>
    <lineage>
        <taxon>Bacteria</taxon>
        <taxon>Bacillati</taxon>
        <taxon>Actinomycetota</taxon>
        <taxon>Actinomycetes</taxon>
        <taxon>Kitasatosporales</taxon>
        <taxon>Streptomycetaceae</taxon>
        <taxon>Streptomyces</taxon>
    </lineage>
</organism>
<reference evidence="2" key="1">
    <citation type="journal article" date="2014" name="Int. J. Syst. Evol. Microbiol.">
        <title>Complete genome of a new Firmicutes species belonging to the dominant human colonic microbiota ('Ruminococcus bicirculans') reveals two chromosomes and a selective capacity to utilize plant glucans.</title>
        <authorList>
            <consortium name="NISC Comparative Sequencing Program"/>
            <person name="Wegmann U."/>
            <person name="Louis P."/>
            <person name="Goesmann A."/>
            <person name="Henrissat B."/>
            <person name="Duncan S.H."/>
            <person name="Flint H.J."/>
        </authorList>
    </citation>
    <scope>NUCLEOTIDE SEQUENCE</scope>
    <source>
        <strain evidence="2">JCM 12607</strain>
    </source>
</reference>
<keyword evidence="4" id="KW-1185">Reference proteome</keyword>